<sequence length="142" mass="16052">MKNSFRILIITILSVVLISCRTVKAQCGFSLMRDTVTKMDVYQVVDEFPSYPGGGSALLQYVGKHYRVPENDVQSTFNLTFVVDKTGKLKGVRIHKKNRKEYSNADNAMIKVFNSMPAWKPGICNGKKVNVLLTQRINVHLE</sequence>
<accession>A0A174RR37</accession>
<dbReference type="EMBL" id="CZAP01000014">
    <property type="protein sequence ID" value="CUP85738.1"/>
    <property type="molecule type" value="Genomic_DNA"/>
</dbReference>
<evidence type="ECO:0000313" key="6">
    <source>
        <dbReference type="Proteomes" id="UP000488521"/>
    </source>
</evidence>
<evidence type="ECO:0000313" key="2">
    <source>
        <dbReference type="EMBL" id="KAB4470374.1"/>
    </source>
</evidence>
<dbReference type="Proteomes" id="UP001162960">
    <property type="component" value="Chromosome"/>
</dbReference>
<name>A0A174RR37_BACT4</name>
<dbReference type="Proteomes" id="UP000095576">
    <property type="component" value="Unassembled WGS sequence"/>
</dbReference>
<dbReference type="EMBL" id="WCRS01000018">
    <property type="protein sequence ID" value="KAB4470374.1"/>
    <property type="molecule type" value="Genomic_DNA"/>
</dbReference>
<evidence type="ECO:0000313" key="1">
    <source>
        <dbReference type="EMBL" id="CUP85738.1"/>
    </source>
</evidence>
<reference evidence="2 6" key="2">
    <citation type="journal article" date="2019" name="Nat. Med.">
        <title>A library of human gut bacterial isolates paired with longitudinal multiomics data enables mechanistic microbiome research.</title>
        <authorList>
            <person name="Poyet M."/>
            <person name="Groussin M."/>
            <person name="Gibbons S.M."/>
            <person name="Avila-Pacheco J."/>
            <person name="Jiang X."/>
            <person name="Kearney S.M."/>
            <person name="Perrotta A.R."/>
            <person name="Berdy B."/>
            <person name="Zhao S."/>
            <person name="Lieberman T.D."/>
            <person name="Swanson P.K."/>
            <person name="Smith M."/>
            <person name="Roesemann S."/>
            <person name="Alexander J.E."/>
            <person name="Rich S.A."/>
            <person name="Livny J."/>
            <person name="Vlamakis H."/>
            <person name="Clish C."/>
            <person name="Bullock K."/>
            <person name="Deik A."/>
            <person name="Scott J."/>
            <person name="Pierce K.A."/>
            <person name="Xavier R.J."/>
            <person name="Alm E.J."/>
        </authorList>
    </citation>
    <scope>NUCLEOTIDE SEQUENCE [LARGE SCALE GENOMIC DNA]</scope>
    <source>
        <strain evidence="2 6">BIOML-A156</strain>
    </source>
</reference>
<evidence type="ECO:0000313" key="5">
    <source>
        <dbReference type="Proteomes" id="UP000095576"/>
    </source>
</evidence>
<organism evidence="1 5">
    <name type="scientific">Bacteroides thetaiotaomicron</name>
    <dbReference type="NCBI Taxonomy" id="818"/>
    <lineage>
        <taxon>Bacteria</taxon>
        <taxon>Pseudomonadati</taxon>
        <taxon>Bacteroidota</taxon>
        <taxon>Bacteroidia</taxon>
        <taxon>Bacteroidales</taxon>
        <taxon>Bacteroidaceae</taxon>
        <taxon>Bacteroides</taxon>
    </lineage>
</organism>
<dbReference type="EMBL" id="CP083685">
    <property type="protein sequence ID" value="UYU91792.1"/>
    <property type="molecule type" value="Genomic_DNA"/>
</dbReference>
<dbReference type="EMBL" id="CP083680">
    <property type="protein sequence ID" value="UYU68063.1"/>
    <property type="molecule type" value="Genomic_DNA"/>
</dbReference>
<dbReference type="Proteomes" id="UP000488521">
    <property type="component" value="Unassembled WGS sequence"/>
</dbReference>
<dbReference type="Gene3D" id="3.30.1150.10">
    <property type="match status" value="1"/>
</dbReference>
<dbReference type="RefSeq" id="WP_141652204.1">
    <property type="nucleotide sequence ID" value="NZ_BQNN01000001.1"/>
</dbReference>
<dbReference type="PROSITE" id="PS51257">
    <property type="entry name" value="PROKAR_LIPOPROTEIN"/>
    <property type="match status" value="1"/>
</dbReference>
<reference evidence="3 7" key="3">
    <citation type="submission" date="2021-06" db="EMBL/GenBank/DDBJ databases">
        <title>Interrogation of the integrated mobile genetic elements in gut-associated Bacteroides with a consensus prediction approach.</title>
        <authorList>
            <person name="Campbell D.E."/>
            <person name="Leigh J.R."/>
            <person name="Kim T."/>
            <person name="England W."/>
            <person name="Whitaker R.J."/>
            <person name="Degnan P.H."/>
        </authorList>
    </citation>
    <scope>NUCLEOTIDE SEQUENCE [LARGE SCALE GENOMIC DNA]</scope>
    <source>
        <strain evidence="4">VPI-3443</strain>
        <strain evidence="3 7">WAL8669</strain>
    </source>
</reference>
<proteinExistence type="predicted"/>
<reference evidence="1 5" key="1">
    <citation type="submission" date="2015-09" db="EMBL/GenBank/DDBJ databases">
        <authorList>
            <consortium name="Pathogen Informatics"/>
        </authorList>
    </citation>
    <scope>NUCLEOTIDE SEQUENCE [LARGE SCALE GENOMIC DNA]</scope>
    <source>
        <strain evidence="1 5">2789STDY5834899</strain>
    </source>
</reference>
<protein>
    <submittedName>
        <fullName evidence="1">Outer membrane transport energization protein TonB</fullName>
    </submittedName>
</protein>
<dbReference type="Proteomes" id="UP001156218">
    <property type="component" value="Chromosome"/>
</dbReference>
<evidence type="ECO:0000313" key="4">
    <source>
        <dbReference type="EMBL" id="UYU91792.1"/>
    </source>
</evidence>
<gene>
    <name evidence="1" type="ORF">ERS852511_03442</name>
    <name evidence="2" type="ORF">GAN59_19790</name>
    <name evidence="3" type="ORF">KQP68_07230</name>
    <name evidence="4" type="ORF">KQP74_03920</name>
</gene>
<evidence type="ECO:0000313" key="7">
    <source>
        <dbReference type="Proteomes" id="UP001156218"/>
    </source>
</evidence>
<dbReference type="AlphaFoldDB" id="A0A174RR37"/>
<dbReference type="SUPFAM" id="SSF74653">
    <property type="entry name" value="TolA/TonB C-terminal domain"/>
    <property type="match status" value="1"/>
</dbReference>
<evidence type="ECO:0000313" key="3">
    <source>
        <dbReference type="EMBL" id="UYU68063.1"/>
    </source>
</evidence>